<keyword evidence="9 12" id="KW-1133">Transmembrane helix</keyword>
<organism evidence="14 15">
    <name type="scientific">Paenibacillus terrae</name>
    <dbReference type="NCBI Taxonomy" id="159743"/>
    <lineage>
        <taxon>Bacteria</taxon>
        <taxon>Bacillati</taxon>
        <taxon>Bacillota</taxon>
        <taxon>Bacilli</taxon>
        <taxon>Bacillales</taxon>
        <taxon>Paenibacillaceae</taxon>
        <taxon>Paenibacillus</taxon>
    </lineage>
</organism>
<comment type="similarity">
    <text evidence="3">Belongs to the peptidase M50B family.</text>
</comment>
<feature type="transmembrane region" description="Helical" evidence="12">
    <location>
        <begin position="153"/>
        <end position="173"/>
    </location>
</feature>
<dbReference type="GO" id="GO:0008237">
    <property type="term" value="F:metallopeptidase activity"/>
    <property type="evidence" value="ECO:0007669"/>
    <property type="project" value="UniProtKB-KW"/>
</dbReference>
<evidence type="ECO:0000256" key="10">
    <source>
        <dbReference type="ARBA" id="ARBA00023049"/>
    </source>
</evidence>
<evidence type="ECO:0000256" key="9">
    <source>
        <dbReference type="ARBA" id="ARBA00022989"/>
    </source>
</evidence>
<feature type="transmembrane region" description="Helical" evidence="12">
    <location>
        <begin position="185"/>
        <end position="202"/>
    </location>
</feature>
<dbReference type="GO" id="GO:0006508">
    <property type="term" value="P:proteolysis"/>
    <property type="evidence" value="ECO:0007669"/>
    <property type="project" value="UniProtKB-KW"/>
</dbReference>
<feature type="domain" description="Peptidase M50" evidence="13">
    <location>
        <begin position="111"/>
        <end position="145"/>
    </location>
</feature>
<keyword evidence="10" id="KW-0482">Metalloprotease</keyword>
<comment type="cofactor">
    <cofactor evidence="1">
        <name>Zn(2+)</name>
        <dbReference type="ChEBI" id="CHEBI:29105"/>
    </cofactor>
</comment>
<accession>A0A0D7X430</accession>
<keyword evidence="8" id="KW-0862">Zinc</keyword>
<keyword evidence="6" id="KW-0479">Metal-binding</keyword>
<evidence type="ECO:0000259" key="13">
    <source>
        <dbReference type="Pfam" id="PF02163"/>
    </source>
</evidence>
<feature type="domain" description="Peptidase M50" evidence="13">
    <location>
        <begin position="31"/>
        <end position="102"/>
    </location>
</feature>
<evidence type="ECO:0000256" key="2">
    <source>
        <dbReference type="ARBA" id="ARBA00004141"/>
    </source>
</evidence>
<proteinExistence type="inferred from homology"/>
<evidence type="ECO:0000256" key="1">
    <source>
        <dbReference type="ARBA" id="ARBA00001947"/>
    </source>
</evidence>
<dbReference type="CDD" id="cd06161">
    <property type="entry name" value="S2P-M50_SpoIVFB"/>
    <property type="match status" value="1"/>
</dbReference>
<name>A0A0D7X430_9BACL</name>
<sequence length="292" mass="32775">MINVRGVTLSLHPLFVLVMLTSVLTGHFIEIMTLFTLVFIHELGHATAATLLGARVLTIQMLPFGGVAVIDDQGKLNVWKEIVIALAGPLQNGIMIVILLLLRNVSGGEHEYINYMIQGNAVIALFNLLPILPLDGGKIMQALMSLSIPYHRTLVWTFRASIMTSLLFCIYGISPLLRQSGPVHLNLLAVGIFLLYSNIVDYRNIPYRFIRFLLGRDELFYREAAKGSIALPIVSLPMKHLEPVLRLFKRDRYHMVYVMNEQGRIVAVLPEQRLIRSYFAARPSDGGKSKPK</sequence>
<dbReference type="Pfam" id="PF02163">
    <property type="entry name" value="Peptidase_M50"/>
    <property type="match status" value="2"/>
</dbReference>
<keyword evidence="4 14" id="KW-0645">Protease</keyword>
<evidence type="ECO:0000313" key="15">
    <source>
        <dbReference type="Proteomes" id="UP000032534"/>
    </source>
</evidence>
<evidence type="ECO:0000256" key="8">
    <source>
        <dbReference type="ARBA" id="ARBA00022833"/>
    </source>
</evidence>
<keyword evidence="5 12" id="KW-0812">Transmembrane</keyword>
<dbReference type="Proteomes" id="UP000032534">
    <property type="component" value="Unassembled WGS sequence"/>
</dbReference>
<dbReference type="PANTHER" id="PTHR39188">
    <property type="entry name" value="MEMBRANE-ASSOCIATED ZINC METALLOPROTEASE M50B"/>
    <property type="match status" value="1"/>
</dbReference>
<feature type="transmembrane region" description="Helical" evidence="12">
    <location>
        <begin position="12"/>
        <end position="40"/>
    </location>
</feature>
<dbReference type="InterPro" id="IPR008915">
    <property type="entry name" value="Peptidase_M50"/>
</dbReference>
<feature type="transmembrane region" description="Helical" evidence="12">
    <location>
        <begin position="113"/>
        <end position="132"/>
    </location>
</feature>
<dbReference type="GO" id="GO:0046872">
    <property type="term" value="F:metal ion binding"/>
    <property type="evidence" value="ECO:0007669"/>
    <property type="project" value="UniProtKB-KW"/>
</dbReference>
<evidence type="ECO:0000256" key="6">
    <source>
        <dbReference type="ARBA" id="ARBA00022723"/>
    </source>
</evidence>
<evidence type="ECO:0000256" key="12">
    <source>
        <dbReference type="SAM" id="Phobius"/>
    </source>
</evidence>
<evidence type="ECO:0000256" key="11">
    <source>
        <dbReference type="ARBA" id="ARBA00023136"/>
    </source>
</evidence>
<dbReference type="RefSeq" id="WP_044645674.1">
    <property type="nucleotide sequence ID" value="NZ_JTHP01000011.1"/>
</dbReference>
<feature type="transmembrane region" description="Helical" evidence="12">
    <location>
        <begin position="46"/>
        <end position="70"/>
    </location>
</feature>
<dbReference type="EMBL" id="JTHP01000011">
    <property type="protein sequence ID" value="KJD46146.1"/>
    <property type="molecule type" value="Genomic_DNA"/>
</dbReference>
<dbReference type="PANTHER" id="PTHR39188:SF3">
    <property type="entry name" value="STAGE IV SPORULATION PROTEIN FB"/>
    <property type="match status" value="1"/>
</dbReference>
<dbReference type="PATRIC" id="fig|159743.3.peg.1806"/>
<dbReference type="OrthoDB" id="166377at2"/>
<evidence type="ECO:0000256" key="4">
    <source>
        <dbReference type="ARBA" id="ARBA00022670"/>
    </source>
</evidence>
<evidence type="ECO:0000256" key="5">
    <source>
        <dbReference type="ARBA" id="ARBA00022692"/>
    </source>
</evidence>
<evidence type="ECO:0000256" key="3">
    <source>
        <dbReference type="ARBA" id="ARBA00007931"/>
    </source>
</evidence>
<reference evidence="14 15" key="1">
    <citation type="submission" date="2014-11" db="EMBL/GenBank/DDBJ databases">
        <title>Draft Genome Sequences of Paenibacillus polymyxa NRRL B-30509 and Paenibacillus terrae NRRL B-30644, Strains from a Poultry Environment that Produce Tridecaptin A and Paenicidins.</title>
        <authorList>
            <person name="van Belkum M.J."/>
            <person name="Lohans C.T."/>
            <person name="Vederas J.C."/>
        </authorList>
    </citation>
    <scope>NUCLEOTIDE SEQUENCE [LARGE SCALE GENOMIC DNA]</scope>
    <source>
        <strain evidence="14 15">NRRL B-30644</strain>
    </source>
</reference>
<protein>
    <submittedName>
        <fullName evidence="14">Zn-dependent protease</fullName>
    </submittedName>
</protein>
<dbReference type="AlphaFoldDB" id="A0A0D7X430"/>
<comment type="caution">
    <text evidence="14">The sequence shown here is derived from an EMBL/GenBank/DDBJ whole genome shotgun (WGS) entry which is preliminary data.</text>
</comment>
<keyword evidence="7" id="KW-0378">Hydrolase</keyword>
<feature type="transmembrane region" description="Helical" evidence="12">
    <location>
        <begin position="82"/>
        <end position="101"/>
    </location>
</feature>
<dbReference type="GO" id="GO:0016020">
    <property type="term" value="C:membrane"/>
    <property type="evidence" value="ECO:0007669"/>
    <property type="project" value="UniProtKB-SubCell"/>
</dbReference>
<keyword evidence="15" id="KW-1185">Reference proteome</keyword>
<evidence type="ECO:0000313" key="14">
    <source>
        <dbReference type="EMBL" id="KJD46146.1"/>
    </source>
</evidence>
<comment type="subcellular location">
    <subcellularLocation>
        <location evidence="2">Membrane</location>
        <topology evidence="2">Multi-pass membrane protein</topology>
    </subcellularLocation>
</comment>
<evidence type="ECO:0000256" key="7">
    <source>
        <dbReference type="ARBA" id="ARBA00022801"/>
    </source>
</evidence>
<gene>
    <name evidence="14" type="ORF">QD47_08225</name>
</gene>
<keyword evidence="11 12" id="KW-0472">Membrane</keyword>